<gene>
    <name evidence="5" type="ORF">Phou_070880</name>
</gene>
<dbReference type="CDD" id="cd09999">
    <property type="entry name" value="Arginase-like_1"/>
    <property type="match status" value="1"/>
</dbReference>
<dbReference type="SUPFAM" id="SSF52768">
    <property type="entry name" value="Arginase/deacetylase"/>
    <property type="match status" value="1"/>
</dbReference>
<name>A0A6V8KKA3_9ACTN</name>
<comment type="caution">
    <text evidence="5">The sequence shown here is derived from an EMBL/GenBank/DDBJ whole genome shotgun (WGS) entry which is preliminary data.</text>
</comment>
<dbReference type="PRINTS" id="PR00116">
    <property type="entry name" value="ARGINASE"/>
</dbReference>
<evidence type="ECO:0008006" key="7">
    <source>
        <dbReference type="Google" id="ProtNLM"/>
    </source>
</evidence>
<reference evidence="5 6" key="2">
    <citation type="submission" date="2020-03" db="EMBL/GenBank/DDBJ databases">
        <authorList>
            <person name="Ichikawa N."/>
            <person name="Kimura A."/>
            <person name="Kitahashi Y."/>
            <person name="Uohara A."/>
        </authorList>
    </citation>
    <scope>NUCLEOTIDE SEQUENCE [LARGE SCALE GENOMIC DNA]</scope>
    <source>
        <strain evidence="5 6">NBRC 108639</strain>
    </source>
</reference>
<dbReference type="PANTHER" id="PTHR43782">
    <property type="entry name" value="ARGINASE"/>
    <property type="match status" value="1"/>
</dbReference>
<evidence type="ECO:0000256" key="1">
    <source>
        <dbReference type="ARBA" id="ARBA00022723"/>
    </source>
</evidence>
<keyword evidence="2" id="KW-0378">Hydrolase</keyword>
<evidence type="ECO:0000313" key="5">
    <source>
        <dbReference type="EMBL" id="GFJ82908.1"/>
    </source>
</evidence>
<accession>A0A6V8KKA3</accession>
<dbReference type="GO" id="GO:0005737">
    <property type="term" value="C:cytoplasm"/>
    <property type="evidence" value="ECO:0007669"/>
    <property type="project" value="TreeGrafter"/>
</dbReference>
<sequence length="243" mass="24969">MGTILVPHHLDERLSDVDFPVAAGRVVTAEPGGGGFWQRVAGLHAALADAVAAEQGPPAVVTGDCSLALGVVAGLQRRGVDPAVVWFDAHGDLHTPESSTSGYPGGMPLRMLMGEGDPTVAGRTGLRPVPAERVVLVDGRDLDPAEVDFLGRSAVRHVPVAAVPDVDGPIYLHIDLDVVDAAALPGLRFPVTPGPDADAVRQAALRLLATGRVAALTIACTWHAGEGTADLARPTVEALLAAL</sequence>
<protein>
    <recommendedName>
        <fullName evidence="7">Arginase</fullName>
    </recommendedName>
</protein>
<dbReference type="Proteomes" id="UP000482800">
    <property type="component" value="Unassembled WGS sequence"/>
</dbReference>
<dbReference type="GO" id="GO:0030145">
    <property type="term" value="F:manganese ion binding"/>
    <property type="evidence" value="ECO:0007669"/>
    <property type="project" value="TreeGrafter"/>
</dbReference>
<dbReference type="Pfam" id="PF00491">
    <property type="entry name" value="Arginase"/>
    <property type="match status" value="1"/>
</dbReference>
<evidence type="ECO:0000256" key="4">
    <source>
        <dbReference type="PROSITE-ProRule" id="PRU00742"/>
    </source>
</evidence>
<evidence type="ECO:0000313" key="6">
    <source>
        <dbReference type="Proteomes" id="UP000482800"/>
    </source>
</evidence>
<dbReference type="Gene3D" id="3.40.800.10">
    <property type="entry name" value="Ureohydrolase domain"/>
    <property type="match status" value="1"/>
</dbReference>
<comment type="similarity">
    <text evidence="4">Belongs to the arginase family.</text>
</comment>
<reference evidence="5 6" key="1">
    <citation type="submission" date="2020-03" db="EMBL/GenBank/DDBJ databases">
        <title>Whole genome shotgun sequence of Phytohabitans houttuyneae NBRC 108639.</title>
        <authorList>
            <person name="Komaki H."/>
            <person name="Tamura T."/>
        </authorList>
    </citation>
    <scope>NUCLEOTIDE SEQUENCE [LARGE SCALE GENOMIC DNA]</scope>
    <source>
        <strain evidence="5 6">NBRC 108639</strain>
    </source>
</reference>
<keyword evidence="6" id="KW-1185">Reference proteome</keyword>
<evidence type="ECO:0000256" key="3">
    <source>
        <dbReference type="ARBA" id="ARBA00023211"/>
    </source>
</evidence>
<dbReference type="AlphaFoldDB" id="A0A6V8KKA3"/>
<dbReference type="PROSITE" id="PS51409">
    <property type="entry name" value="ARGINASE_2"/>
    <property type="match status" value="1"/>
</dbReference>
<evidence type="ECO:0000256" key="2">
    <source>
        <dbReference type="ARBA" id="ARBA00022801"/>
    </source>
</evidence>
<proteinExistence type="inferred from homology"/>
<organism evidence="5 6">
    <name type="scientific">Phytohabitans houttuyneae</name>
    <dbReference type="NCBI Taxonomy" id="1076126"/>
    <lineage>
        <taxon>Bacteria</taxon>
        <taxon>Bacillati</taxon>
        <taxon>Actinomycetota</taxon>
        <taxon>Actinomycetes</taxon>
        <taxon>Micromonosporales</taxon>
        <taxon>Micromonosporaceae</taxon>
    </lineage>
</organism>
<keyword evidence="1" id="KW-0479">Metal-binding</keyword>
<dbReference type="InterPro" id="IPR006035">
    <property type="entry name" value="Ureohydrolase"/>
</dbReference>
<dbReference type="EMBL" id="BLPF01000002">
    <property type="protein sequence ID" value="GFJ82908.1"/>
    <property type="molecule type" value="Genomic_DNA"/>
</dbReference>
<dbReference type="GO" id="GO:0004053">
    <property type="term" value="F:arginase activity"/>
    <property type="evidence" value="ECO:0007669"/>
    <property type="project" value="TreeGrafter"/>
</dbReference>
<keyword evidence="3" id="KW-0464">Manganese</keyword>
<dbReference type="PANTHER" id="PTHR43782:SF3">
    <property type="entry name" value="ARGINASE"/>
    <property type="match status" value="1"/>
</dbReference>
<dbReference type="InterPro" id="IPR023696">
    <property type="entry name" value="Ureohydrolase_dom_sf"/>
</dbReference>
<dbReference type="RefSeq" id="WP_173064011.1">
    <property type="nucleotide sequence ID" value="NZ_BAABGO010000004.1"/>
</dbReference>